<name>A0A840IPL9_9PSEU</name>
<dbReference type="EMBL" id="JACHMG010000001">
    <property type="protein sequence ID" value="MBB4684326.1"/>
    <property type="molecule type" value="Genomic_DNA"/>
</dbReference>
<dbReference type="Gene3D" id="3.30.750.24">
    <property type="entry name" value="STAS domain"/>
    <property type="match status" value="1"/>
</dbReference>
<reference evidence="2 3" key="1">
    <citation type="submission" date="2020-08" db="EMBL/GenBank/DDBJ databases">
        <title>Sequencing the genomes of 1000 actinobacteria strains.</title>
        <authorList>
            <person name="Klenk H.-P."/>
        </authorList>
    </citation>
    <scope>NUCLEOTIDE SEQUENCE [LARGE SCALE GENOMIC DNA]</scope>
    <source>
        <strain evidence="2 3">DSM 45859</strain>
    </source>
</reference>
<dbReference type="Proteomes" id="UP000581769">
    <property type="component" value="Unassembled WGS sequence"/>
</dbReference>
<protein>
    <submittedName>
        <fullName evidence="2">Anti-anti-sigma factor</fullName>
    </submittedName>
</protein>
<organism evidence="2 3">
    <name type="scientific">Amycolatopsis jiangsuensis</name>
    <dbReference type="NCBI Taxonomy" id="1181879"/>
    <lineage>
        <taxon>Bacteria</taxon>
        <taxon>Bacillati</taxon>
        <taxon>Actinomycetota</taxon>
        <taxon>Actinomycetes</taxon>
        <taxon>Pseudonocardiales</taxon>
        <taxon>Pseudonocardiaceae</taxon>
        <taxon>Amycolatopsis</taxon>
    </lineage>
</organism>
<accession>A0A840IPL9</accession>
<evidence type="ECO:0000313" key="2">
    <source>
        <dbReference type="EMBL" id="MBB4684326.1"/>
    </source>
</evidence>
<evidence type="ECO:0000313" key="3">
    <source>
        <dbReference type="Proteomes" id="UP000581769"/>
    </source>
</evidence>
<dbReference type="RefSeq" id="WP_184779330.1">
    <property type="nucleotide sequence ID" value="NZ_JACHMG010000001.1"/>
</dbReference>
<feature type="domain" description="STAS" evidence="1">
    <location>
        <begin position="14"/>
        <end position="118"/>
    </location>
</feature>
<dbReference type="PROSITE" id="PS50801">
    <property type="entry name" value="STAS"/>
    <property type="match status" value="1"/>
</dbReference>
<keyword evidence="3" id="KW-1185">Reference proteome</keyword>
<dbReference type="CDD" id="cd07043">
    <property type="entry name" value="STAS_anti-anti-sigma_factors"/>
    <property type="match status" value="1"/>
</dbReference>
<gene>
    <name evidence="2" type="ORF">BJY18_001811</name>
</gene>
<evidence type="ECO:0000259" key="1">
    <source>
        <dbReference type="PROSITE" id="PS50801"/>
    </source>
</evidence>
<dbReference type="InterPro" id="IPR002645">
    <property type="entry name" value="STAS_dom"/>
</dbReference>
<dbReference type="Pfam" id="PF01740">
    <property type="entry name" value="STAS"/>
    <property type="match status" value="1"/>
</dbReference>
<dbReference type="SUPFAM" id="SSF52091">
    <property type="entry name" value="SpoIIaa-like"/>
    <property type="match status" value="1"/>
</dbReference>
<comment type="caution">
    <text evidence="2">The sequence shown here is derived from an EMBL/GenBank/DDBJ whole genome shotgun (WGS) entry which is preliminary data.</text>
</comment>
<sequence>MTTPFTAHSAPAHLTVTTDRRGAAVVIAPVGDVDAATAPALEAAAAAVDPSEAVVIDLSQVGFLSCAGVRALLAASERLPSLTVVTGPARTVRRCIEMADAGSVLRVRETLVDAVPVA</sequence>
<dbReference type="AlphaFoldDB" id="A0A840IPL9"/>
<proteinExistence type="predicted"/>
<dbReference type="InterPro" id="IPR036513">
    <property type="entry name" value="STAS_dom_sf"/>
</dbReference>